<dbReference type="KEGG" id="shun:DWB77_07027"/>
<keyword evidence="3" id="KW-0238">DNA-binding</keyword>
<feature type="domain" description="RNA polymerase sigma-70 region 4" evidence="7">
    <location>
        <begin position="209"/>
        <end position="258"/>
    </location>
</feature>
<evidence type="ECO:0000259" key="5">
    <source>
        <dbReference type="Pfam" id="PF04539"/>
    </source>
</evidence>
<dbReference type="Pfam" id="PF04545">
    <property type="entry name" value="Sigma70_r4"/>
    <property type="match status" value="1"/>
</dbReference>
<proteinExistence type="predicted"/>
<keyword evidence="2" id="KW-0731">Sigma factor</keyword>
<dbReference type="PANTHER" id="PTHR30385">
    <property type="entry name" value="SIGMA FACTOR F FLAGELLAR"/>
    <property type="match status" value="1"/>
</dbReference>
<dbReference type="EMBL" id="CP032698">
    <property type="protein sequence ID" value="AYG84813.1"/>
    <property type="molecule type" value="Genomic_DNA"/>
</dbReference>
<dbReference type="Pfam" id="PF04539">
    <property type="entry name" value="Sigma70_r3"/>
    <property type="match status" value="1"/>
</dbReference>
<dbReference type="SUPFAM" id="SSF88946">
    <property type="entry name" value="Sigma2 domain of RNA polymerase sigma factors"/>
    <property type="match status" value="1"/>
</dbReference>
<dbReference type="NCBIfam" id="TIGR02980">
    <property type="entry name" value="SigBFG"/>
    <property type="match status" value="1"/>
</dbReference>
<evidence type="ECO:0000259" key="6">
    <source>
        <dbReference type="Pfam" id="PF04542"/>
    </source>
</evidence>
<accession>A0A387HQ86</accession>
<dbReference type="InterPro" id="IPR013324">
    <property type="entry name" value="RNA_pol_sigma_r3/r4-like"/>
</dbReference>
<evidence type="ECO:0000256" key="4">
    <source>
        <dbReference type="ARBA" id="ARBA00023163"/>
    </source>
</evidence>
<dbReference type="PRINTS" id="PR00046">
    <property type="entry name" value="SIGMA70FCT"/>
</dbReference>
<evidence type="ECO:0000256" key="1">
    <source>
        <dbReference type="ARBA" id="ARBA00023015"/>
    </source>
</evidence>
<keyword evidence="1" id="KW-0805">Transcription regulation</keyword>
<dbReference type="InterPro" id="IPR007624">
    <property type="entry name" value="RNA_pol_sigma70_r3"/>
</dbReference>
<dbReference type="Gene3D" id="1.20.120.1810">
    <property type="match status" value="1"/>
</dbReference>
<reference evidence="8 9" key="1">
    <citation type="submission" date="2018-10" db="EMBL/GenBank/DDBJ databases">
        <title>Relationship between Morphology and Antimicrobial Activity in Streptomyces.</title>
        <authorList>
            <person name="Kang H.J."/>
            <person name="Kim S.B."/>
        </authorList>
    </citation>
    <scope>NUCLEOTIDE SEQUENCE [LARGE SCALE GENOMIC DNA]</scope>
    <source>
        <strain evidence="8 9">BH38</strain>
    </source>
</reference>
<dbReference type="OrthoDB" id="9804285at2"/>
<dbReference type="InterPro" id="IPR013325">
    <property type="entry name" value="RNA_pol_sigma_r2"/>
</dbReference>
<dbReference type="GO" id="GO:0006352">
    <property type="term" value="P:DNA-templated transcription initiation"/>
    <property type="evidence" value="ECO:0007669"/>
    <property type="project" value="InterPro"/>
</dbReference>
<dbReference type="Gene3D" id="1.20.140.160">
    <property type="match status" value="1"/>
</dbReference>
<keyword evidence="9" id="KW-1185">Reference proteome</keyword>
<organism evidence="8 9">
    <name type="scientific">Streptomyces hundungensis</name>
    <dbReference type="NCBI Taxonomy" id="1077946"/>
    <lineage>
        <taxon>Bacteria</taxon>
        <taxon>Bacillati</taxon>
        <taxon>Actinomycetota</taxon>
        <taxon>Actinomycetes</taxon>
        <taxon>Kitasatosporales</taxon>
        <taxon>Streptomycetaceae</taxon>
        <taxon>Streptomyces</taxon>
    </lineage>
</organism>
<evidence type="ECO:0000259" key="7">
    <source>
        <dbReference type="Pfam" id="PF04545"/>
    </source>
</evidence>
<dbReference type="Proteomes" id="UP000271554">
    <property type="component" value="Chromosome"/>
</dbReference>
<dbReference type="CDD" id="cd06171">
    <property type="entry name" value="Sigma70_r4"/>
    <property type="match status" value="1"/>
</dbReference>
<dbReference type="Pfam" id="PF04542">
    <property type="entry name" value="Sigma70_r2"/>
    <property type="match status" value="1"/>
</dbReference>
<name>A0A387HQ86_9ACTN</name>
<feature type="domain" description="RNA polymerase sigma-70 region 2" evidence="6">
    <location>
        <begin position="42"/>
        <end position="110"/>
    </location>
</feature>
<dbReference type="GO" id="GO:0016987">
    <property type="term" value="F:sigma factor activity"/>
    <property type="evidence" value="ECO:0007669"/>
    <property type="project" value="UniProtKB-KW"/>
</dbReference>
<dbReference type="InterPro" id="IPR014284">
    <property type="entry name" value="RNA_pol_sigma-70_dom"/>
</dbReference>
<protein>
    <submittedName>
        <fullName evidence="8">RNA polymerase sigma factor SigF</fullName>
    </submittedName>
</protein>
<dbReference type="InterPro" id="IPR000943">
    <property type="entry name" value="RNA_pol_sigma70"/>
</dbReference>
<dbReference type="AlphaFoldDB" id="A0A387HQ86"/>
<sequence length="270" mass="30195">MATPSSTNIVRSHADAPDTADAFERLRVLREGPEREMLRGQLVKAWLPMSQRLAGKYRNRGEDSDDLRQVAALGLVKAIDRYEVARGAFEAFAIPTINGEIKRHFRDHAWAMHVPRRVQELRNRVRVARRELQACQAGEPTLAQLAVQCGLSEDDVHDGLEALNSYSALSLDAELQSAPGDDGRNLADTLGATDDNFDTVEAREAVKPALQALPERESRILYMRFFQDKTQNAIAEELGLSQMHVSRLITRTCARIREQALYEPGHQIAA</sequence>
<dbReference type="GO" id="GO:0003677">
    <property type="term" value="F:DNA binding"/>
    <property type="evidence" value="ECO:0007669"/>
    <property type="project" value="UniProtKB-KW"/>
</dbReference>
<dbReference type="InterPro" id="IPR007630">
    <property type="entry name" value="RNA_pol_sigma70_r4"/>
</dbReference>
<feature type="domain" description="RNA polymerase sigma-70 region 3" evidence="5">
    <location>
        <begin position="120"/>
        <end position="174"/>
    </location>
</feature>
<dbReference type="PANTHER" id="PTHR30385:SF4">
    <property type="entry name" value="RNA POLYMERASE SIGMA-E FACTOR"/>
    <property type="match status" value="1"/>
</dbReference>
<dbReference type="NCBIfam" id="TIGR02937">
    <property type="entry name" value="sigma70-ECF"/>
    <property type="match status" value="1"/>
</dbReference>
<dbReference type="SUPFAM" id="SSF88659">
    <property type="entry name" value="Sigma3 and sigma4 domains of RNA polymerase sigma factors"/>
    <property type="match status" value="2"/>
</dbReference>
<gene>
    <name evidence="8" type="primary">sigF_11</name>
    <name evidence="8" type="ORF">DWB77_07027</name>
</gene>
<evidence type="ECO:0000313" key="8">
    <source>
        <dbReference type="EMBL" id="AYG84813.1"/>
    </source>
</evidence>
<keyword evidence="4" id="KW-0804">Transcription</keyword>
<evidence type="ECO:0000256" key="2">
    <source>
        <dbReference type="ARBA" id="ARBA00023082"/>
    </source>
</evidence>
<dbReference type="RefSeq" id="WP_120726442.1">
    <property type="nucleotide sequence ID" value="NZ_CP032698.1"/>
</dbReference>
<dbReference type="InterPro" id="IPR014322">
    <property type="entry name" value="RNA_pol_sigma-B/F/G"/>
</dbReference>
<evidence type="ECO:0000256" key="3">
    <source>
        <dbReference type="ARBA" id="ARBA00023125"/>
    </source>
</evidence>
<evidence type="ECO:0000313" key="9">
    <source>
        <dbReference type="Proteomes" id="UP000271554"/>
    </source>
</evidence>
<dbReference type="InterPro" id="IPR007627">
    <property type="entry name" value="RNA_pol_sigma70_r2"/>
</dbReference>